<sequence length="405" mass="44489">MSKLVNPHGGGELKPLLLQGAALTEEKKRAQTLPKVKITSRETGDVIMMGIGGFTPLAGFMTKADWQGVCDGMKMANGLFWPIPITLSTDKATADGIKTGAEVALADSESGEILATMKVTEKYAIDKAHECMQVYKTTDMAHPGVKMVMEQGEINLAGPVKVLSTGTFKQEYGDQFMTPAETRALFQKMGWSKVAAFQTRNPMHRSHEYLAKIAIETMDGVLVHSLLGALKPGDIPAEVRSEAISVLVKNYFAPNTVIQAGYPLDMRYAGPREALLHALFRQNYGCSHLIVGRDHAGVGDYYGPFDAQKIFDEIPKDALETKNMNIDWTFWCKKCGGMASQRTCPHTKDDRILLSGTKVRAMLSEGQDLPVEFSRPEVAKVLQKYYASLTAEQNVKVELKGHSAR</sequence>
<dbReference type="Gene3D" id="3.40.50.620">
    <property type="entry name" value="HUPs"/>
    <property type="match status" value="1"/>
</dbReference>
<dbReference type="NCBIfam" id="TIGR00339">
    <property type="entry name" value="sopT"/>
    <property type="match status" value="1"/>
</dbReference>
<keyword evidence="5 8" id="KW-0067">ATP-binding</keyword>
<dbReference type="Gene3D" id="3.10.400.10">
    <property type="entry name" value="Sulfate adenylyltransferase"/>
    <property type="match status" value="1"/>
</dbReference>
<dbReference type="GO" id="GO:0070814">
    <property type="term" value="P:hydrogen sulfide biosynthetic process"/>
    <property type="evidence" value="ECO:0007669"/>
    <property type="project" value="UniProtKB-UniRule"/>
</dbReference>
<comment type="pathway">
    <text evidence="1 8">Sulfur metabolism; hydrogen sulfide biosynthesis; sulfite from sulfate: step 1/3.</text>
</comment>
<dbReference type="SUPFAM" id="SSF52374">
    <property type="entry name" value="Nucleotidylyl transferase"/>
    <property type="match status" value="1"/>
</dbReference>
<dbReference type="SUPFAM" id="SSF88697">
    <property type="entry name" value="PUA domain-like"/>
    <property type="match status" value="1"/>
</dbReference>
<evidence type="ECO:0000259" key="10">
    <source>
        <dbReference type="Pfam" id="PF14306"/>
    </source>
</evidence>
<evidence type="ECO:0000256" key="1">
    <source>
        <dbReference type="ARBA" id="ARBA00005048"/>
    </source>
</evidence>
<dbReference type="InterPro" id="IPR002650">
    <property type="entry name" value="Sulphate_adenylyltransferase"/>
</dbReference>
<dbReference type="KEGG" id="slim:SCL_2472"/>
<keyword evidence="2 8" id="KW-0808">Transferase</keyword>
<dbReference type="Pfam" id="PF01747">
    <property type="entry name" value="ATP-sulfurylase"/>
    <property type="match status" value="1"/>
</dbReference>
<dbReference type="InterPro" id="IPR014729">
    <property type="entry name" value="Rossmann-like_a/b/a_fold"/>
</dbReference>
<dbReference type="GO" id="GO:0000103">
    <property type="term" value="P:sulfate assimilation"/>
    <property type="evidence" value="ECO:0007669"/>
    <property type="project" value="UniProtKB-UniRule"/>
</dbReference>
<evidence type="ECO:0000256" key="6">
    <source>
        <dbReference type="ARBA" id="ARBA00037980"/>
    </source>
</evidence>
<keyword evidence="4 8" id="KW-0547">Nucleotide-binding</keyword>
<dbReference type="GO" id="GO:0004781">
    <property type="term" value="F:sulfate adenylyltransferase (ATP) activity"/>
    <property type="evidence" value="ECO:0007669"/>
    <property type="project" value="UniProtKB-UniRule"/>
</dbReference>
<dbReference type="InParanoid" id="A0A1B4XIX2"/>
<reference evidence="11 12" key="1">
    <citation type="submission" date="2015-05" db="EMBL/GenBank/DDBJ databases">
        <title>Complete genome sequence of a sulfur-oxidizing gammaproteobacterium strain HA5.</title>
        <authorList>
            <person name="Miura A."/>
            <person name="Kojima H."/>
            <person name="Fukui M."/>
        </authorList>
    </citation>
    <scope>NUCLEOTIDE SEQUENCE [LARGE SCALE GENOMIC DNA]</scope>
    <source>
        <strain evidence="11 12">HA5</strain>
    </source>
</reference>
<feature type="domain" description="Sulphate adenylyltransferase catalytic" evidence="9">
    <location>
        <begin position="176"/>
        <end position="385"/>
    </location>
</feature>
<dbReference type="InterPro" id="IPR015947">
    <property type="entry name" value="PUA-like_sf"/>
</dbReference>
<dbReference type="PANTHER" id="PTHR43509">
    <property type="match status" value="1"/>
</dbReference>
<comment type="catalytic activity">
    <reaction evidence="7 8">
        <text>sulfate + ATP + H(+) = adenosine 5'-phosphosulfate + diphosphate</text>
        <dbReference type="Rhea" id="RHEA:18133"/>
        <dbReference type="ChEBI" id="CHEBI:15378"/>
        <dbReference type="ChEBI" id="CHEBI:16189"/>
        <dbReference type="ChEBI" id="CHEBI:30616"/>
        <dbReference type="ChEBI" id="CHEBI:33019"/>
        <dbReference type="ChEBI" id="CHEBI:58243"/>
        <dbReference type="EC" id="2.7.7.4"/>
    </reaction>
</comment>
<dbReference type="InterPro" id="IPR020792">
    <property type="entry name" value="SO4_adenylyltransferase_pro"/>
</dbReference>
<protein>
    <recommendedName>
        <fullName evidence="8">Sulfate adenylyltransferase</fullName>
        <ecNumber evidence="8">2.7.7.4</ecNumber>
    </recommendedName>
    <alternativeName>
        <fullName evidence="8">ATP-sulfurylase</fullName>
    </alternativeName>
    <alternativeName>
        <fullName evidence="8">Sulfate adenylate transferase</fullName>
        <shortName evidence="8">SAT</shortName>
    </alternativeName>
</protein>
<comment type="similarity">
    <text evidence="6 8">Belongs to the sulfate adenylyltransferase family.</text>
</comment>
<dbReference type="OrthoDB" id="9804504at2"/>
<dbReference type="HAMAP" id="MF_00066">
    <property type="entry name" value="Sulf_adenylyltr"/>
    <property type="match status" value="1"/>
</dbReference>
<dbReference type="CDD" id="cd00517">
    <property type="entry name" value="ATPS"/>
    <property type="match status" value="1"/>
</dbReference>
<evidence type="ECO:0000259" key="9">
    <source>
        <dbReference type="Pfam" id="PF01747"/>
    </source>
</evidence>
<name>A0A1B4XIX2_9GAMM</name>
<accession>A0A1B4XIX2</accession>
<dbReference type="GO" id="GO:0005524">
    <property type="term" value="F:ATP binding"/>
    <property type="evidence" value="ECO:0007669"/>
    <property type="project" value="UniProtKB-KW"/>
</dbReference>
<organism evidence="11 12">
    <name type="scientific">Sulfuricaulis limicola</name>
    <dbReference type="NCBI Taxonomy" id="1620215"/>
    <lineage>
        <taxon>Bacteria</taxon>
        <taxon>Pseudomonadati</taxon>
        <taxon>Pseudomonadota</taxon>
        <taxon>Gammaproteobacteria</taxon>
        <taxon>Acidiferrobacterales</taxon>
        <taxon>Acidiferrobacteraceae</taxon>
        <taxon>Sulfuricaulis</taxon>
    </lineage>
</organism>
<feature type="domain" description="ATP-sulfurylase PUA-like" evidence="10">
    <location>
        <begin position="6"/>
        <end position="164"/>
    </location>
</feature>
<keyword evidence="3 8" id="KW-0548">Nucleotidyltransferase</keyword>
<dbReference type="Proteomes" id="UP000243180">
    <property type="component" value="Chromosome"/>
</dbReference>
<evidence type="ECO:0000256" key="5">
    <source>
        <dbReference type="ARBA" id="ARBA00022840"/>
    </source>
</evidence>
<evidence type="ECO:0000256" key="3">
    <source>
        <dbReference type="ARBA" id="ARBA00022695"/>
    </source>
</evidence>
<dbReference type="AlphaFoldDB" id="A0A1B4XIX2"/>
<keyword evidence="12" id="KW-1185">Reference proteome</keyword>
<dbReference type="EMBL" id="AP014879">
    <property type="protein sequence ID" value="BAV34749.1"/>
    <property type="molecule type" value="Genomic_DNA"/>
</dbReference>
<dbReference type="InterPro" id="IPR025980">
    <property type="entry name" value="ATP-Sase_PUA-like_dom"/>
</dbReference>
<evidence type="ECO:0000256" key="2">
    <source>
        <dbReference type="ARBA" id="ARBA00022679"/>
    </source>
</evidence>
<evidence type="ECO:0000256" key="7">
    <source>
        <dbReference type="ARBA" id="ARBA00049370"/>
    </source>
</evidence>
<dbReference type="UniPathway" id="UPA00140">
    <property type="reaction ID" value="UER00204"/>
</dbReference>
<dbReference type="InterPro" id="IPR024951">
    <property type="entry name" value="Sulfurylase_cat_dom"/>
</dbReference>
<evidence type="ECO:0000256" key="8">
    <source>
        <dbReference type="HAMAP-Rule" id="MF_00066"/>
    </source>
</evidence>
<evidence type="ECO:0000313" key="12">
    <source>
        <dbReference type="Proteomes" id="UP000243180"/>
    </source>
</evidence>
<gene>
    <name evidence="8" type="primary">sat</name>
    <name evidence="11" type="ORF">SCL_2472</name>
</gene>
<dbReference type="NCBIfam" id="NF003166">
    <property type="entry name" value="PRK04149.1"/>
    <property type="match status" value="1"/>
</dbReference>
<proteinExistence type="inferred from homology"/>
<evidence type="ECO:0000256" key="4">
    <source>
        <dbReference type="ARBA" id="ARBA00022741"/>
    </source>
</evidence>
<dbReference type="EC" id="2.7.7.4" evidence="8"/>
<dbReference type="PANTHER" id="PTHR43509:SF1">
    <property type="entry name" value="SULFATE ADENYLYLTRANSFERASE"/>
    <property type="match status" value="1"/>
</dbReference>
<evidence type="ECO:0000313" key="11">
    <source>
        <dbReference type="EMBL" id="BAV34749.1"/>
    </source>
</evidence>
<dbReference type="Pfam" id="PF14306">
    <property type="entry name" value="PUA_2"/>
    <property type="match status" value="1"/>
</dbReference>
<dbReference type="RefSeq" id="WP_096361455.1">
    <property type="nucleotide sequence ID" value="NZ_AP014879.1"/>
</dbReference>